<dbReference type="Gene3D" id="3.40.50.1240">
    <property type="entry name" value="Phosphoglycerate mutase-like"/>
    <property type="match status" value="1"/>
</dbReference>
<keyword evidence="3" id="KW-1185">Reference proteome</keyword>
<dbReference type="RefSeq" id="XP_015660273.1">
    <property type="nucleotide sequence ID" value="XM_015801653.1"/>
</dbReference>
<gene>
    <name evidence="1" type="ORF">ABB37_04094</name>
    <name evidence="2" type="ORF">ABB37_04097</name>
</gene>
<reference evidence="1 3" key="1">
    <citation type="submission" date="2015-07" db="EMBL/GenBank/DDBJ databases">
        <title>High-quality genome of monoxenous trypanosomatid Leptomonas pyrrhocoris.</title>
        <authorList>
            <person name="Flegontov P."/>
            <person name="Butenko A."/>
            <person name="Firsov S."/>
            <person name="Vlcek C."/>
            <person name="Logacheva M.D."/>
            <person name="Field M."/>
            <person name="Filatov D."/>
            <person name="Flegontova O."/>
            <person name="Gerasimov E."/>
            <person name="Jackson A.P."/>
            <person name="Kelly S."/>
            <person name="Opperdoes F."/>
            <person name="O'Reilly A."/>
            <person name="Votypka J."/>
            <person name="Yurchenko V."/>
            <person name="Lukes J."/>
        </authorList>
    </citation>
    <scope>NUCLEOTIDE SEQUENCE [LARGE SCALE GENOMIC DNA]</scope>
    <source>
        <strain evidence="1">H10</strain>
    </source>
</reference>
<organism evidence="1 3">
    <name type="scientific">Leptomonas pyrrhocoris</name>
    <name type="common">Firebug parasite</name>
    <dbReference type="NCBI Taxonomy" id="157538"/>
    <lineage>
        <taxon>Eukaryota</taxon>
        <taxon>Discoba</taxon>
        <taxon>Euglenozoa</taxon>
        <taxon>Kinetoplastea</taxon>
        <taxon>Metakinetoplastina</taxon>
        <taxon>Trypanosomatida</taxon>
        <taxon>Trypanosomatidae</taxon>
        <taxon>Leishmaniinae</taxon>
        <taxon>Leptomonas</taxon>
    </lineage>
</organism>
<dbReference type="Proteomes" id="UP000037923">
    <property type="component" value="Unassembled WGS sequence"/>
</dbReference>
<dbReference type="OrthoDB" id="258799at2759"/>
<dbReference type="EMBL" id="LGTL01000006">
    <property type="protein sequence ID" value="KPA81834.1"/>
    <property type="molecule type" value="Genomic_DNA"/>
</dbReference>
<name>A0A0N0VFR0_LEPPY</name>
<evidence type="ECO:0000313" key="1">
    <source>
        <dbReference type="EMBL" id="KPA81834.1"/>
    </source>
</evidence>
<dbReference type="AlphaFoldDB" id="A0A0N0VFR0"/>
<dbReference type="EMBL" id="LGTL01000006">
    <property type="protein sequence ID" value="KPA81837.1"/>
    <property type="molecule type" value="Genomic_DNA"/>
</dbReference>
<dbReference type="VEuPathDB" id="TriTrypDB:LpyrH10_06_4670"/>
<dbReference type="VEuPathDB" id="TriTrypDB:LpyrH10_06_4640"/>
<comment type="caution">
    <text evidence="1">The sequence shown here is derived from an EMBL/GenBank/DDBJ whole genome shotgun (WGS) entry which is preliminary data.</text>
</comment>
<proteinExistence type="predicted"/>
<evidence type="ECO:0000313" key="2">
    <source>
        <dbReference type="EMBL" id="KPA81837.1"/>
    </source>
</evidence>
<sequence>MITTSTVEIDNTQGAASQNLAQTMLANINAHKLSPSFKLYEYSTHDTMLAPLAVTLGDHSELTMRAPYAVTIIVELLQDTESPNDWYVRPVRGSPTRQANGSYVFQLMNLEVHCIDAAGNQYLATTGICPLDGFRRMVDYSRPSVPNGQCTLAQNQYDNMGCPRTVADGKPVQGYCWMYRYVCPQTACPDGNVLGREDLQCYPTGGNTS</sequence>
<dbReference type="GeneID" id="26904388"/>
<dbReference type="InterPro" id="IPR029033">
    <property type="entry name" value="His_PPase_superfam"/>
</dbReference>
<dbReference type="RefSeq" id="XP_015660276.1">
    <property type="nucleotide sequence ID" value="XM_015801656.1"/>
</dbReference>
<dbReference type="GeneID" id="26904385"/>
<dbReference type="SUPFAM" id="SSF53254">
    <property type="entry name" value="Phosphoglycerate mutase-like"/>
    <property type="match status" value="1"/>
</dbReference>
<accession>A0A0N0VFR0</accession>
<protein>
    <submittedName>
        <fullName evidence="1">Putative histidine secretory acid phosphatase</fullName>
    </submittedName>
</protein>
<evidence type="ECO:0000313" key="3">
    <source>
        <dbReference type="Proteomes" id="UP000037923"/>
    </source>
</evidence>
<dbReference type="OMA" id="ACERGYM"/>